<protein>
    <submittedName>
        <fullName evidence="2">Uncharacterized protein</fullName>
    </submittedName>
</protein>
<keyword evidence="3" id="KW-1185">Reference proteome</keyword>
<reference evidence="3" key="1">
    <citation type="submission" date="2018-03" db="EMBL/GenBank/DDBJ databases">
        <title>Lachnoclostridium SNUG30370 gen.nov., sp.nov., isolated from human faeces.</title>
        <authorList>
            <person name="Seo B."/>
            <person name="Jeon K."/>
            <person name="Ko G."/>
        </authorList>
    </citation>
    <scope>NUCLEOTIDE SEQUENCE [LARGE SCALE GENOMIC DNA]</scope>
    <source>
        <strain evidence="3">SNUG30370</strain>
    </source>
</reference>
<organism evidence="2 3">
    <name type="scientific">Faecalibacillus faecis</name>
    <dbReference type="NCBI Taxonomy" id="1982628"/>
    <lineage>
        <taxon>Bacteria</taxon>
        <taxon>Bacillati</taxon>
        <taxon>Bacillota</taxon>
        <taxon>Erysipelotrichia</taxon>
        <taxon>Erysipelotrichales</taxon>
        <taxon>Coprobacillaceae</taxon>
        <taxon>Faecalibacillus</taxon>
    </lineage>
</organism>
<accession>A0A2T3G2N6</accession>
<name>A0A2T3G2N6_9FIRM</name>
<dbReference type="AlphaFoldDB" id="A0A2T3G2N6"/>
<comment type="caution">
    <text evidence="2">The sequence shown here is derived from an EMBL/GenBank/DDBJ whole genome shotgun (WGS) entry which is preliminary data.</text>
</comment>
<sequence length="156" mass="18445">MILAFLLSIILFLFFHPLYNNYTSLMSTSYAFLYDFWILYLSYTLCHQFLKITTHKKTIYSLTLCFIIGSLIPYKNHPFLHVSLPMVTIILSILLIAFIIKEKQKNEPFKAHLLNQWYFYGLSIIALSLIFFGQINGIVEILTLIFIFWMLSLLQR</sequence>
<feature type="transmembrane region" description="Helical" evidence="1">
    <location>
        <begin position="80"/>
        <end position="100"/>
    </location>
</feature>
<feature type="transmembrane region" description="Helical" evidence="1">
    <location>
        <begin position="58"/>
        <end position="74"/>
    </location>
</feature>
<gene>
    <name evidence="2" type="ORF">C7U55_03290</name>
</gene>
<dbReference type="GeneID" id="77470129"/>
<evidence type="ECO:0000313" key="3">
    <source>
        <dbReference type="Proteomes" id="UP000241201"/>
    </source>
</evidence>
<evidence type="ECO:0000256" key="1">
    <source>
        <dbReference type="SAM" id="Phobius"/>
    </source>
</evidence>
<evidence type="ECO:0000313" key="2">
    <source>
        <dbReference type="EMBL" id="PST41815.1"/>
    </source>
</evidence>
<dbReference type="Proteomes" id="UP000241201">
    <property type="component" value="Unassembled WGS sequence"/>
</dbReference>
<keyword evidence="1" id="KW-0472">Membrane</keyword>
<dbReference type="RefSeq" id="WP_106987328.1">
    <property type="nucleotide sequence ID" value="NZ_JBBNHF010000039.1"/>
</dbReference>
<feature type="transmembrane region" description="Helical" evidence="1">
    <location>
        <begin position="112"/>
        <end position="132"/>
    </location>
</feature>
<keyword evidence="1" id="KW-1133">Transmembrane helix</keyword>
<feature type="transmembrane region" description="Helical" evidence="1">
    <location>
        <begin position="138"/>
        <end position="154"/>
    </location>
</feature>
<dbReference type="EMBL" id="PYLP01000002">
    <property type="protein sequence ID" value="PST41815.1"/>
    <property type="molecule type" value="Genomic_DNA"/>
</dbReference>
<keyword evidence="1" id="KW-0812">Transmembrane</keyword>
<feature type="transmembrane region" description="Helical" evidence="1">
    <location>
        <begin position="30"/>
        <end position="46"/>
    </location>
</feature>
<proteinExistence type="predicted"/>